<evidence type="ECO:0000313" key="2">
    <source>
        <dbReference type="Proteomes" id="UP000183816"/>
    </source>
</evidence>
<dbReference type="OrthoDB" id="9810135at2"/>
<dbReference type="Pfam" id="PF14253">
    <property type="entry name" value="AbiH"/>
    <property type="match status" value="2"/>
</dbReference>
<protein>
    <submittedName>
        <fullName evidence="1">Bacteriophage abortive infection AbiH</fullName>
    </submittedName>
</protein>
<reference evidence="1 2" key="1">
    <citation type="submission" date="2016-10" db="EMBL/GenBank/DDBJ databases">
        <authorList>
            <person name="de Groot N.N."/>
        </authorList>
    </citation>
    <scope>NUCLEOTIDE SEQUENCE [LARGE SCALE GENOMIC DNA]</scope>
    <source>
        <strain evidence="1 2">Sb04</strain>
    </source>
</reference>
<sequence length="470" mass="55587">MKDITKASQLIVLGNGFDLHCGLKSSYKDFLYYVITQKYAEYFPNDSEKSPEKAFEYFKEYLKTGEEMFDKWYFESINFNMSSQIFPDINIWYLILFHENLKQSSNWSDIESVIEKYVSDKFIFDNDKEKQIQKTFIDILVDVFFNYGFEVNILSEDTMKQAEYNFAGLLLYHILKRDDGCYEIETKVNELKTAYKNYKSRSRWIGADVDKEKEFVFGLKNSQRSKVKELISNLLMSELHNLEKDFQAYLIQETEREEYKSKAENFLQTIVIEGGYPSSYNVFSFNYTNSCSGNFGTQIAFRNVHGALNQNSNESKIIFGIDNISSDSRAEDIGYRFTKSYRTMRLYTELENDMAFGDKIDNIFTKDMDVIKFYGHSLARADYSYFQYIFDMYDLYNSDVRLIFYYSKIEGRTVEEVRQEQYRNITKLIEQYGETLDNKAHGRNLLTRLIQTGRLKIVGLEDDNNKMQEE</sequence>
<name>A0A1H0MUH3_STREI</name>
<dbReference type="RefSeq" id="WP_074482213.1">
    <property type="nucleotide sequence ID" value="NZ_FNJK01000002.1"/>
</dbReference>
<proteinExistence type="predicted"/>
<accession>A0A1H0MUH3</accession>
<dbReference type="Proteomes" id="UP000183816">
    <property type="component" value="Unassembled WGS sequence"/>
</dbReference>
<dbReference type="EMBL" id="FNJK01000002">
    <property type="protein sequence ID" value="SDO83946.1"/>
    <property type="molecule type" value="Genomic_DNA"/>
</dbReference>
<dbReference type="AlphaFoldDB" id="A0A1H0MUH3"/>
<evidence type="ECO:0000313" key="1">
    <source>
        <dbReference type="EMBL" id="SDO83946.1"/>
    </source>
</evidence>
<dbReference type="InterPro" id="IPR025935">
    <property type="entry name" value="AbiH"/>
</dbReference>
<organism evidence="1 2">
    <name type="scientific">Streptococcus equinus</name>
    <name type="common">Streptococcus bovis</name>
    <dbReference type="NCBI Taxonomy" id="1335"/>
    <lineage>
        <taxon>Bacteria</taxon>
        <taxon>Bacillati</taxon>
        <taxon>Bacillota</taxon>
        <taxon>Bacilli</taxon>
        <taxon>Lactobacillales</taxon>
        <taxon>Streptococcaceae</taxon>
        <taxon>Streptococcus</taxon>
    </lineage>
</organism>
<gene>
    <name evidence="1" type="ORF">SAMN05216347_102479</name>
</gene>